<dbReference type="Proteomes" id="UP000198749">
    <property type="component" value="Unassembled WGS sequence"/>
</dbReference>
<comment type="subcellular location">
    <subcellularLocation>
        <location evidence="1">Cell membrane</location>
        <topology evidence="1">Multi-pass membrane protein</topology>
    </subcellularLocation>
</comment>
<evidence type="ECO:0000313" key="8">
    <source>
        <dbReference type="Proteomes" id="UP000198749"/>
    </source>
</evidence>
<organism evidence="7 8">
    <name type="scientific">Amphritea atlantica</name>
    <dbReference type="NCBI Taxonomy" id="355243"/>
    <lineage>
        <taxon>Bacteria</taxon>
        <taxon>Pseudomonadati</taxon>
        <taxon>Pseudomonadota</taxon>
        <taxon>Gammaproteobacteria</taxon>
        <taxon>Oceanospirillales</taxon>
        <taxon>Oceanospirillaceae</taxon>
        <taxon>Amphritea</taxon>
    </lineage>
</organism>
<name>A0A1H9D1V4_9GAMM</name>
<evidence type="ECO:0000256" key="3">
    <source>
        <dbReference type="ARBA" id="ARBA00022692"/>
    </source>
</evidence>
<feature type="transmembrane region" description="Helical" evidence="6">
    <location>
        <begin position="72"/>
        <end position="91"/>
    </location>
</feature>
<feature type="transmembrane region" description="Helical" evidence="6">
    <location>
        <begin position="112"/>
        <end position="134"/>
    </location>
</feature>
<dbReference type="Pfam" id="PF01810">
    <property type="entry name" value="LysE"/>
    <property type="match status" value="1"/>
</dbReference>
<evidence type="ECO:0000313" key="7">
    <source>
        <dbReference type="EMBL" id="SEQ06758.1"/>
    </source>
</evidence>
<evidence type="ECO:0000256" key="6">
    <source>
        <dbReference type="SAM" id="Phobius"/>
    </source>
</evidence>
<dbReference type="EMBL" id="FOGB01000001">
    <property type="protein sequence ID" value="SEQ06758.1"/>
    <property type="molecule type" value="Genomic_DNA"/>
</dbReference>
<keyword evidence="3 6" id="KW-0812">Transmembrane</keyword>
<keyword evidence="2" id="KW-1003">Cell membrane</keyword>
<dbReference type="GO" id="GO:0005886">
    <property type="term" value="C:plasma membrane"/>
    <property type="evidence" value="ECO:0007669"/>
    <property type="project" value="UniProtKB-SubCell"/>
</dbReference>
<evidence type="ECO:0000256" key="2">
    <source>
        <dbReference type="ARBA" id="ARBA00022475"/>
    </source>
</evidence>
<dbReference type="PANTHER" id="PTHR30086:SF20">
    <property type="entry name" value="ARGININE EXPORTER PROTEIN ARGO-RELATED"/>
    <property type="match status" value="1"/>
</dbReference>
<proteinExistence type="predicted"/>
<keyword evidence="8" id="KW-1185">Reference proteome</keyword>
<protein>
    <submittedName>
        <fullName evidence="7">Threonine/homoserine/homoserine lactone efflux protein</fullName>
    </submittedName>
</protein>
<dbReference type="STRING" id="355243.SAMN03080615_00261"/>
<evidence type="ECO:0000256" key="1">
    <source>
        <dbReference type="ARBA" id="ARBA00004651"/>
    </source>
</evidence>
<sequence>MTEWLIFAGVMLLGAMLPGANTAIILRNTLQGSRRTGFITALGLATALAIHVVLSVIGLAALIERTPILYEAIRWLGSAYLIYLGVVYLATRSSGENDDPEKSSGNPFIAGMMVSLFNPKILIMFVAIFSHIMAEVNSIGMQVLYCVTPVLVELSWLSMIILMLTRPAIQVWLKKVRSRIERVIGGGLVLLGIKLGLG</sequence>
<dbReference type="OrthoDB" id="9804822at2"/>
<dbReference type="PANTHER" id="PTHR30086">
    <property type="entry name" value="ARGININE EXPORTER PROTEIN ARGO"/>
    <property type="match status" value="1"/>
</dbReference>
<feature type="transmembrane region" description="Helical" evidence="6">
    <location>
        <begin position="38"/>
        <end position="60"/>
    </location>
</feature>
<dbReference type="AlphaFoldDB" id="A0A1H9D1V4"/>
<dbReference type="RefSeq" id="WP_091352891.1">
    <property type="nucleotide sequence ID" value="NZ_AP025284.1"/>
</dbReference>
<evidence type="ECO:0000256" key="5">
    <source>
        <dbReference type="ARBA" id="ARBA00023136"/>
    </source>
</evidence>
<dbReference type="PIRSF" id="PIRSF006324">
    <property type="entry name" value="LeuE"/>
    <property type="match status" value="1"/>
</dbReference>
<dbReference type="GO" id="GO:0015171">
    <property type="term" value="F:amino acid transmembrane transporter activity"/>
    <property type="evidence" value="ECO:0007669"/>
    <property type="project" value="TreeGrafter"/>
</dbReference>
<reference evidence="8" key="1">
    <citation type="submission" date="2016-10" db="EMBL/GenBank/DDBJ databases">
        <authorList>
            <person name="Varghese N."/>
            <person name="Submissions S."/>
        </authorList>
    </citation>
    <scope>NUCLEOTIDE SEQUENCE [LARGE SCALE GENOMIC DNA]</scope>
    <source>
        <strain evidence="8">DSM 18887</strain>
    </source>
</reference>
<keyword evidence="4 6" id="KW-1133">Transmembrane helix</keyword>
<feature type="transmembrane region" description="Helical" evidence="6">
    <location>
        <begin position="6"/>
        <end position="26"/>
    </location>
</feature>
<gene>
    <name evidence="7" type="ORF">SAMN03080615_00261</name>
</gene>
<accession>A0A1H9D1V4</accession>
<dbReference type="InterPro" id="IPR001123">
    <property type="entry name" value="LeuE-type"/>
</dbReference>
<feature type="transmembrane region" description="Helical" evidence="6">
    <location>
        <begin position="154"/>
        <end position="173"/>
    </location>
</feature>
<keyword evidence="5 6" id="KW-0472">Membrane</keyword>
<evidence type="ECO:0000256" key="4">
    <source>
        <dbReference type="ARBA" id="ARBA00022989"/>
    </source>
</evidence>